<feature type="domain" description="SAF" evidence="1">
    <location>
        <begin position="47"/>
        <end position="110"/>
    </location>
</feature>
<name>A0A3A3Z1R7_9ACTN</name>
<proteinExistence type="predicted"/>
<protein>
    <recommendedName>
        <fullName evidence="1">SAF domain-containing protein</fullName>
    </recommendedName>
</protein>
<keyword evidence="3" id="KW-1185">Reference proteome</keyword>
<dbReference type="InterPro" id="IPR013974">
    <property type="entry name" value="SAF"/>
</dbReference>
<reference evidence="2 3" key="1">
    <citation type="submission" date="2018-09" db="EMBL/GenBank/DDBJ databases">
        <title>YIM 75000 draft genome.</title>
        <authorList>
            <person name="Tang S."/>
            <person name="Feng Y."/>
        </authorList>
    </citation>
    <scope>NUCLEOTIDE SEQUENCE [LARGE SCALE GENOMIC DNA]</scope>
    <source>
        <strain evidence="2 3">YIM 75000</strain>
    </source>
</reference>
<dbReference type="Proteomes" id="UP000265614">
    <property type="component" value="Unassembled WGS sequence"/>
</dbReference>
<organism evidence="2 3">
    <name type="scientific">Vallicoccus soli</name>
    <dbReference type="NCBI Taxonomy" id="2339232"/>
    <lineage>
        <taxon>Bacteria</taxon>
        <taxon>Bacillati</taxon>
        <taxon>Actinomycetota</taxon>
        <taxon>Actinomycetes</taxon>
        <taxon>Motilibacterales</taxon>
        <taxon>Vallicoccaceae</taxon>
        <taxon>Vallicoccus</taxon>
    </lineage>
</organism>
<evidence type="ECO:0000313" key="2">
    <source>
        <dbReference type="EMBL" id="RJK95418.1"/>
    </source>
</evidence>
<gene>
    <name evidence="2" type="ORF">D5H78_12235</name>
</gene>
<sequence>MPDLPAPAAPRLARPRWLDARLVVGLLLVLASVVLGARVVAAADDAVPVWAVTADLGPGTRLGEDDLVRRDVRLDAGAARYVSAAGAPPVGWVLTRAVGDGELLPAAAVAREGAQDLRRLPVEVDPVSATGLRDHAVVDLYVVPGAGPGDAAPPASEPVLEGVTVDEVAERTGGLAPGSRGGSVVLLVTPEGARAVLDAQARGALRLLQVPVGAS</sequence>
<dbReference type="RefSeq" id="WP_119950771.1">
    <property type="nucleotide sequence ID" value="NZ_QZEZ01000005.1"/>
</dbReference>
<evidence type="ECO:0000259" key="1">
    <source>
        <dbReference type="SMART" id="SM00858"/>
    </source>
</evidence>
<dbReference type="OrthoDB" id="5192391at2"/>
<dbReference type="EMBL" id="QZEZ01000005">
    <property type="protein sequence ID" value="RJK95418.1"/>
    <property type="molecule type" value="Genomic_DNA"/>
</dbReference>
<comment type="caution">
    <text evidence="2">The sequence shown here is derived from an EMBL/GenBank/DDBJ whole genome shotgun (WGS) entry which is preliminary data.</text>
</comment>
<dbReference type="AlphaFoldDB" id="A0A3A3Z1R7"/>
<dbReference type="SMART" id="SM00858">
    <property type="entry name" value="SAF"/>
    <property type="match status" value="1"/>
</dbReference>
<accession>A0A3A3Z1R7</accession>
<evidence type="ECO:0000313" key="3">
    <source>
        <dbReference type="Proteomes" id="UP000265614"/>
    </source>
</evidence>